<name>A0ABV5C3H5_9BACL</name>
<dbReference type="Proteomes" id="UP001580430">
    <property type="component" value="Unassembled WGS sequence"/>
</dbReference>
<comment type="caution">
    <text evidence="2">The sequence shown here is derived from an EMBL/GenBank/DDBJ whole genome shotgun (WGS) entry which is preliminary data.</text>
</comment>
<dbReference type="SUPFAM" id="SSF53041">
    <property type="entry name" value="Resolvase-like"/>
    <property type="match status" value="1"/>
</dbReference>
<evidence type="ECO:0000313" key="3">
    <source>
        <dbReference type="Proteomes" id="UP001580430"/>
    </source>
</evidence>
<keyword evidence="3" id="KW-1185">Reference proteome</keyword>
<evidence type="ECO:0000259" key="1">
    <source>
        <dbReference type="PROSITE" id="PS51736"/>
    </source>
</evidence>
<gene>
    <name evidence="2" type="ORF">ACE5LO_16790</name>
</gene>
<dbReference type="RefSeq" id="WP_375521166.1">
    <property type="nucleotide sequence ID" value="NZ_JBHIRY010000016.1"/>
</dbReference>
<proteinExistence type="predicted"/>
<dbReference type="PROSITE" id="PS51736">
    <property type="entry name" value="RECOMBINASES_3"/>
    <property type="match status" value="1"/>
</dbReference>
<dbReference type="InterPro" id="IPR036162">
    <property type="entry name" value="Resolvase-like_N_sf"/>
</dbReference>
<sequence length="68" mass="8256">MKIAYGRVSAKDQNFDRQLIKFAELGVEERFVFTDKQSGKRNIHREDDERWMSKQKRFSKKFELCARK</sequence>
<dbReference type="EMBL" id="JBHIRY010000016">
    <property type="protein sequence ID" value="MFB5762045.1"/>
    <property type="molecule type" value="Genomic_DNA"/>
</dbReference>
<evidence type="ECO:0000313" key="2">
    <source>
        <dbReference type="EMBL" id="MFB5762045.1"/>
    </source>
</evidence>
<organism evidence="2 3">
    <name type="scientific">Paenibacillus medicaginis</name>
    <dbReference type="NCBI Taxonomy" id="1470560"/>
    <lineage>
        <taxon>Bacteria</taxon>
        <taxon>Bacillati</taxon>
        <taxon>Bacillota</taxon>
        <taxon>Bacilli</taxon>
        <taxon>Bacillales</taxon>
        <taxon>Paenibacillaceae</taxon>
        <taxon>Paenibacillus</taxon>
    </lineage>
</organism>
<dbReference type="InterPro" id="IPR006119">
    <property type="entry name" value="Resolv_N"/>
</dbReference>
<accession>A0ABV5C3H5</accession>
<dbReference type="Gene3D" id="3.40.50.1390">
    <property type="entry name" value="Resolvase, N-terminal catalytic domain"/>
    <property type="match status" value="1"/>
</dbReference>
<protein>
    <submittedName>
        <fullName evidence="2">Recombinase family protein</fullName>
    </submittedName>
</protein>
<reference evidence="2 3" key="1">
    <citation type="submission" date="2024-09" db="EMBL/GenBank/DDBJ databases">
        <title>Paenibacillus zeirhizospherea sp. nov., isolated from surface of the maize (Zea mays) roots in a horticulture field, Hungary.</title>
        <authorList>
            <person name="Marton D."/>
            <person name="Farkas M."/>
            <person name="Bedics A."/>
            <person name="Toth E."/>
            <person name="Tancsics A."/>
            <person name="Boka K."/>
            <person name="Marati G."/>
            <person name="Kriszt B."/>
            <person name="Cserhati M."/>
        </authorList>
    </citation>
    <scope>NUCLEOTIDE SEQUENCE [LARGE SCALE GENOMIC DNA]</scope>
    <source>
        <strain evidence="2 3">JCM 18446</strain>
    </source>
</reference>
<feature type="domain" description="Resolvase/invertase-type recombinase catalytic" evidence="1">
    <location>
        <begin position="1"/>
        <end position="68"/>
    </location>
</feature>
<dbReference type="Pfam" id="PF00239">
    <property type="entry name" value="Resolvase"/>
    <property type="match status" value="1"/>
</dbReference>